<reference evidence="3 4" key="1">
    <citation type="submission" date="2019-09" db="EMBL/GenBank/DDBJ databases">
        <title>Mumia zhuanghuii sp. nov. isolated from the intestinal contents of plateau pika (Ochotona curzoniae) in the Qinghai-Tibet plateau of China.</title>
        <authorList>
            <person name="Tian Z."/>
        </authorList>
    </citation>
    <scope>NUCLEOTIDE SEQUENCE [LARGE SCALE GENOMIC DNA]</scope>
    <source>
        <strain evidence="4">350</strain>
    </source>
</reference>
<dbReference type="Proteomes" id="UP000307768">
    <property type="component" value="Unassembled WGS sequence"/>
</dbReference>
<evidence type="ECO:0000256" key="1">
    <source>
        <dbReference type="ARBA" id="ARBA00004948"/>
    </source>
</evidence>
<accession>A0A5Q6RQY3</accession>
<name>A0A5Q6RQY3_9ACTN</name>
<dbReference type="InterPro" id="IPR004305">
    <property type="entry name" value="Thiaminase-2/PQQC"/>
</dbReference>
<dbReference type="CDD" id="cd19365">
    <property type="entry name" value="TenA_C-like"/>
    <property type="match status" value="1"/>
</dbReference>
<dbReference type="SUPFAM" id="SSF48613">
    <property type="entry name" value="Heme oxygenase-like"/>
    <property type="match status" value="1"/>
</dbReference>
<comment type="pathway">
    <text evidence="1">Cofactor biosynthesis; thiamine diphosphate biosynthesis.</text>
</comment>
<dbReference type="AlphaFoldDB" id="A0A5Q6RQY3"/>
<protein>
    <submittedName>
        <fullName evidence="3">Thiaminase II</fullName>
    </submittedName>
</protein>
<dbReference type="PANTHER" id="PTHR43198:SF2">
    <property type="entry name" value="SI:CH1073-67J19.1-RELATED"/>
    <property type="match status" value="1"/>
</dbReference>
<dbReference type="Gene3D" id="1.20.910.10">
    <property type="entry name" value="Heme oxygenase-like"/>
    <property type="match status" value="1"/>
</dbReference>
<dbReference type="InterPro" id="IPR016084">
    <property type="entry name" value="Haem_Oase-like_multi-hlx"/>
</dbReference>
<organism evidence="3 4">
    <name type="scientific">Mumia zhuanghuii</name>
    <dbReference type="NCBI Taxonomy" id="2585211"/>
    <lineage>
        <taxon>Bacteria</taxon>
        <taxon>Bacillati</taxon>
        <taxon>Actinomycetota</taxon>
        <taxon>Actinomycetes</taxon>
        <taxon>Propionibacteriales</taxon>
        <taxon>Nocardioidaceae</taxon>
        <taxon>Mumia</taxon>
    </lineage>
</organism>
<comment type="caution">
    <text evidence="3">The sequence shown here is derived from an EMBL/GenBank/DDBJ whole genome shotgun (WGS) entry which is preliminary data.</text>
</comment>
<evidence type="ECO:0000259" key="2">
    <source>
        <dbReference type="Pfam" id="PF03070"/>
    </source>
</evidence>
<evidence type="ECO:0000313" key="3">
    <source>
        <dbReference type="EMBL" id="KAA1420410.1"/>
    </source>
</evidence>
<dbReference type="OrthoDB" id="34166at2"/>
<sequence length="225" mass="24679">MPVTSFSEAAWTHVGDWYDAILAHPFVTGLAEGTLPQEVFARYLLDDAHYLAQYASTLAMLSARAGDPALAAELARAAAESVEAERLLHQGFLGPLGIDPDAPDVAEPTPTCRAYVGTLLADAAYAPVEVGIAGVLPCFRVYLEVGRAIAAQADDPAHPFRTWIDTYSDPAFDAAVTRMETWVDRLADEATEARRDAMLEAYARATRFEWMFWDASWRGETWPKP</sequence>
<dbReference type="EMBL" id="VDFQ02000005">
    <property type="protein sequence ID" value="KAA1420410.1"/>
    <property type="molecule type" value="Genomic_DNA"/>
</dbReference>
<proteinExistence type="predicted"/>
<dbReference type="InterPro" id="IPR050967">
    <property type="entry name" value="Thiamine_Salvage_TenA"/>
</dbReference>
<feature type="domain" description="Thiaminase-2/PQQC" evidence="2">
    <location>
        <begin position="14"/>
        <end position="218"/>
    </location>
</feature>
<gene>
    <name evidence="3" type="ORF">FE697_015705</name>
</gene>
<dbReference type="PANTHER" id="PTHR43198">
    <property type="entry name" value="BIFUNCTIONAL TH2 PROTEIN"/>
    <property type="match status" value="1"/>
</dbReference>
<dbReference type="Pfam" id="PF03070">
    <property type="entry name" value="TENA_THI-4"/>
    <property type="match status" value="1"/>
</dbReference>
<evidence type="ECO:0000313" key="4">
    <source>
        <dbReference type="Proteomes" id="UP000307768"/>
    </source>
</evidence>
<dbReference type="GO" id="GO:0005829">
    <property type="term" value="C:cytosol"/>
    <property type="evidence" value="ECO:0007669"/>
    <property type="project" value="TreeGrafter"/>
</dbReference>